<accession>A0A354Z222</accession>
<dbReference type="SUPFAM" id="SSF47781">
    <property type="entry name" value="RuvA domain 2-like"/>
    <property type="match status" value="1"/>
</dbReference>
<comment type="catalytic activity">
    <reaction evidence="13 15">
        <text>NAD(+) + (deoxyribonucleotide)n-3'-hydroxyl + 5'-phospho-(deoxyribonucleotide)m = (deoxyribonucleotide)n+m + AMP + beta-nicotinamide D-nucleotide.</text>
        <dbReference type="EC" id="6.5.1.2"/>
    </reaction>
</comment>
<dbReference type="FunFam" id="1.10.287.610:FF:000002">
    <property type="entry name" value="DNA ligase"/>
    <property type="match status" value="1"/>
</dbReference>
<name>A0A354Z222_9FIRM</name>
<dbReference type="SUPFAM" id="SSF52113">
    <property type="entry name" value="BRCT domain"/>
    <property type="match status" value="1"/>
</dbReference>
<keyword evidence="10 15" id="KW-0520">NAD</keyword>
<dbReference type="STRING" id="378794.GCA_001570625_01723"/>
<dbReference type="InterPro" id="IPR010994">
    <property type="entry name" value="RuvA_2-like"/>
</dbReference>
<dbReference type="HAMAP" id="MF_01588">
    <property type="entry name" value="DNA_ligase_A"/>
    <property type="match status" value="1"/>
</dbReference>
<dbReference type="GO" id="GO:0003911">
    <property type="term" value="F:DNA ligase (NAD+) activity"/>
    <property type="evidence" value="ECO:0007669"/>
    <property type="project" value="UniProtKB-UniRule"/>
</dbReference>
<evidence type="ECO:0000256" key="3">
    <source>
        <dbReference type="ARBA" id="ARBA00013308"/>
    </source>
</evidence>
<dbReference type="SUPFAM" id="SSF50249">
    <property type="entry name" value="Nucleic acid-binding proteins"/>
    <property type="match status" value="1"/>
</dbReference>
<dbReference type="RefSeq" id="WP_061214191.1">
    <property type="nucleotide sequence ID" value="NZ_DHSN01000016.1"/>
</dbReference>
<dbReference type="PANTHER" id="PTHR23389">
    <property type="entry name" value="CHROMOSOME TRANSMISSION FIDELITY FACTOR 18"/>
    <property type="match status" value="1"/>
</dbReference>
<evidence type="ECO:0000256" key="7">
    <source>
        <dbReference type="ARBA" id="ARBA00022763"/>
    </source>
</evidence>
<protein>
    <recommendedName>
        <fullName evidence="3 15">DNA ligase</fullName>
        <ecNumber evidence="2 15">6.5.1.2</ecNumber>
    </recommendedName>
    <alternativeName>
        <fullName evidence="15">Polydeoxyribonucleotide synthase [NAD(+)]</fullName>
    </alternativeName>
</protein>
<dbReference type="Gene3D" id="1.10.150.20">
    <property type="entry name" value="5' to 3' exonuclease, C-terminal subdomain"/>
    <property type="match status" value="2"/>
</dbReference>
<dbReference type="PIRSF" id="PIRSF001604">
    <property type="entry name" value="LigA"/>
    <property type="match status" value="1"/>
</dbReference>
<keyword evidence="7 15" id="KW-0227">DNA damage</keyword>
<dbReference type="CDD" id="cd17748">
    <property type="entry name" value="BRCT_DNA_ligase_like"/>
    <property type="match status" value="1"/>
</dbReference>
<dbReference type="Pfam" id="PF12826">
    <property type="entry name" value="HHH_2"/>
    <property type="match status" value="1"/>
</dbReference>
<evidence type="ECO:0000256" key="5">
    <source>
        <dbReference type="ARBA" id="ARBA00022705"/>
    </source>
</evidence>
<feature type="binding site" evidence="15">
    <location>
        <begin position="31"/>
        <end position="35"/>
    </location>
    <ligand>
        <name>NAD(+)</name>
        <dbReference type="ChEBI" id="CHEBI:57540"/>
    </ligand>
</feature>
<dbReference type="GO" id="GO:0046872">
    <property type="term" value="F:metal ion binding"/>
    <property type="evidence" value="ECO:0007669"/>
    <property type="project" value="UniProtKB-KW"/>
</dbReference>
<evidence type="ECO:0000256" key="14">
    <source>
        <dbReference type="ARBA" id="ARBA00060881"/>
    </source>
</evidence>
<dbReference type="InterPro" id="IPR013840">
    <property type="entry name" value="DNAligase_N"/>
</dbReference>
<dbReference type="InterPro" id="IPR018239">
    <property type="entry name" value="DNA_ligase_AS"/>
</dbReference>
<keyword evidence="9 15" id="KW-0460">Magnesium</keyword>
<evidence type="ECO:0000256" key="15">
    <source>
        <dbReference type="HAMAP-Rule" id="MF_01588"/>
    </source>
</evidence>
<dbReference type="PROSITE" id="PS01055">
    <property type="entry name" value="DNA_LIGASE_N1"/>
    <property type="match status" value="1"/>
</dbReference>
<dbReference type="Gene3D" id="6.20.10.30">
    <property type="match status" value="1"/>
</dbReference>
<dbReference type="SMART" id="SM00278">
    <property type="entry name" value="HhH1"/>
    <property type="match status" value="3"/>
</dbReference>
<dbReference type="SUPFAM" id="SSF56091">
    <property type="entry name" value="DNA ligase/mRNA capping enzyme, catalytic domain"/>
    <property type="match status" value="1"/>
</dbReference>
<dbReference type="FunFam" id="2.40.50.140:FF:000012">
    <property type="entry name" value="DNA ligase"/>
    <property type="match status" value="1"/>
</dbReference>
<dbReference type="NCBIfam" id="TIGR00575">
    <property type="entry name" value="dnlj"/>
    <property type="match status" value="1"/>
</dbReference>
<evidence type="ECO:0000256" key="13">
    <source>
        <dbReference type="ARBA" id="ARBA00034005"/>
    </source>
</evidence>
<dbReference type="InterPro" id="IPR041663">
    <property type="entry name" value="DisA/LigA_HHH"/>
</dbReference>
<proteinExistence type="inferred from homology"/>
<dbReference type="InterPro" id="IPR012340">
    <property type="entry name" value="NA-bd_OB-fold"/>
</dbReference>
<keyword evidence="8 15" id="KW-0862">Zinc</keyword>
<dbReference type="InterPro" id="IPR004149">
    <property type="entry name" value="Znf_DNAligase_C4"/>
</dbReference>
<feature type="binding site" evidence="15">
    <location>
        <position position="419"/>
    </location>
    <ligand>
        <name>Zn(2+)</name>
        <dbReference type="ChEBI" id="CHEBI:29105"/>
    </ligand>
</feature>
<dbReference type="EC" id="6.5.1.2" evidence="2 15"/>
<evidence type="ECO:0000313" key="18">
    <source>
        <dbReference type="Proteomes" id="UP000263273"/>
    </source>
</evidence>
<evidence type="ECO:0000256" key="4">
    <source>
        <dbReference type="ARBA" id="ARBA00022598"/>
    </source>
</evidence>
<evidence type="ECO:0000256" key="2">
    <source>
        <dbReference type="ARBA" id="ARBA00012722"/>
    </source>
</evidence>
<keyword evidence="12 15" id="KW-0464">Manganese</keyword>
<evidence type="ECO:0000256" key="8">
    <source>
        <dbReference type="ARBA" id="ARBA00022833"/>
    </source>
</evidence>
<feature type="binding site" evidence="15">
    <location>
        <begin position="80"/>
        <end position="81"/>
    </location>
    <ligand>
        <name>NAD(+)</name>
        <dbReference type="ChEBI" id="CHEBI:57540"/>
    </ligand>
</feature>
<dbReference type="Pfam" id="PF03119">
    <property type="entry name" value="DNA_ligase_ZBD"/>
    <property type="match status" value="1"/>
</dbReference>
<comment type="function">
    <text evidence="1 15">DNA ligase that catalyzes the formation of phosphodiester linkages between 5'-phosphoryl and 3'-hydroxyl groups in double-stranded DNA using NAD as a coenzyme and as the energy source for the reaction. It is essential for DNA replication and repair of damaged DNA.</text>
</comment>
<dbReference type="AlphaFoldDB" id="A0A354Z222"/>
<evidence type="ECO:0000256" key="10">
    <source>
        <dbReference type="ARBA" id="ARBA00023027"/>
    </source>
</evidence>
<evidence type="ECO:0000256" key="12">
    <source>
        <dbReference type="ARBA" id="ARBA00023211"/>
    </source>
</evidence>
<dbReference type="Proteomes" id="UP000263273">
    <property type="component" value="Unassembled WGS sequence"/>
</dbReference>
<keyword evidence="4 15" id="KW-0436">Ligase</keyword>
<feature type="active site" description="N6-AMP-lysine intermediate" evidence="15">
    <location>
        <position position="111"/>
    </location>
</feature>
<sequence>MEVSSRIKELREEIQKHDYHYYILDAPLISDASYDRLMQELKKLEEECPQYITADSPTQRVAGKASEKFSPVRHRFPLLSLDNAFSYQDLLEFDRRVGRVTRTLSYMAELKIDGVSIALVYENGVLLNAATRGDGLVGEDVTANIRTIKTIPLRLRYSLPRLEVRGEIFMPKQEFIRLNEEKEEKGERVFANPRNAAAGSLRQLDPRITAGRALSAFVYDIIYMEGQNLAEQQEAWHFMQELGLPVNPEVRFCADINAVLAFTEEYAEKRHELPYEIDGVVVKLNTLAEREELGATARSPRWAMAYKFPAEEKETRLLGVEINVGRTGIIAPTALLEPVFLAGTTVSRASMHNFDLVKEKDLRIGDMVLLHKAGDIIPEIIASLPEKRSGEERVIMPPENCPACDSKVARFAGEVAYRCENINCPARLKESLIFFASRGAMDIDGLGSAVIEQLVDKEMVKRIDDLYRLREEEITALERMGPKSAANLIKAIDESKSRPPSRLLTALGIRHIGARSAKILSRHIHDIDDFYKLGVENLTSIPEIGPKMAESIVNFFAEPRNRETIENLKALGVNTREEAIEAGEQLLQGKTFVLTGTLPSLTRQQASEMIESRGGKVSNSVSKKTSYVVAGDDPGSKLDKAQQLGLTILDEAGFLNLLGLS</sequence>
<feature type="binding site" evidence="15">
    <location>
        <position position="307"/>
    </location>
    <ligand>
        <name>NAD(+)</name>
        <dbReference type="ChEBI" id="CHEBI:57540"/>
    </ligand>
</feature>
<feature type="binding site" evidence="15">
    <location>
        <position position="424"/>
    </location>
    <ligand>
        <name>Zn(2+)</name>
        <dbReference type="ChEBI" id="CHEBI:29105"/>
    </ligand>
</feature>
<evidence type="ECO:0000256" key="11">
    <source>
        <dbReference type="ARBA" id="ARBA00023204"/>
    </source>
</evidence>
<comment type="caution">
    <text evidence="17">The sequence shown here is derived from an EMBL/GenBank/DDBJ whole genome shotgun (WGS) entry which is preliminary data.</text>
</comment>
<feature type="binding site" evidence="15">
    <location>
        <position position="401"/>
    </location>
    <ligand>
        <name>Zn(2+)</name>
        <dbReference type="ChEBI" id="CHEBI:29105"/>
    </ligand>
</feature>
<dbReference type="PANTHER" id="PTHR23389:SF9">
    <property type="entry name" value="DNA LIGASE"/>
    <property type="match status" value="1"/>
</dbReference>
<dbReference type="InterPro" id="IPR004150">
    <property type="entry name" value="NAD_DNA_ligase_OB"/>
</dbReference>
<organism evidence="17 18">
    <name type="scientific">Syntrophomonas wolfei</name>
    <dbReference type="NCBI Taxonomy" id="863"/>
    <lineage>
        <taxon>Bacteria</taxon>
        <taxon>Bacillati</taxon>
        <taxon>Bacillota</taxon>
        <taxon>Clostridia</taxon>
        <taxon>Eubacteriales</taxon>
        <taxon>Syntrophomonadaceae</taxon>
        <taxon>Syntrophomonas</taxon>
    </lineage>
</organism>
<evidence type="ECO:0000256" key="1">
    <source>
        <dbReference type="ARBA" id="ARBA00004067"/>
    </source>
</evidence>
<keyword evidence="5 15" id="KW-0235">DNA replication</keyword>
<feature type="domain" description="BRCT" evidence="16">
    <location>
        <begin position="582"/>
        <end position="661"/>
    </location>
</feature>
<evidence type="ECO:0000256" key="9">
    <source>
        <dbReference type="ARBA" id="ARBA00022842"/>
    </source>
</evidence>
<dbReference type="InterPro" id="IPR036420">
    <property type="entry name" value="BRCT_dom_sf"/>
</dbReference>
<dbReference type="GO" id="GO:0003677">
    <property type="term" value="F:DNA binding"/>
    <property type="evidence" value="ECO:0007669"/>
    <property type="project" value="InterPro"/>
</dbReference>
<dbReference type="Gene3D" id="2.40.50.140">
    <property type="entry name" value="Nucleic acid-binding proteins"/>
    <property type="match status" value="1"/>
</dbReference>
<gene>
    <name evidence="15" type="primary">ligA</name>
    <name evidence="17" type="ORF">DDZ44_11305</name>
</gene>
<dbReference type="FunFam" id="1.10.150.20:FF:000006">
    <property type="entry name" value="DNA ligase"/>
    <property type="match status" value="1"/>
</dbReference>
<evidence type="ECO:0000259" key="16">
    <source>
        <dbReference type="PROSITE" id="PS50172"/>
    </source>
</evidence>
<feature type="binding site" evidence="15">
    <location>
        <position position="109"/>
    </location>
    <ligand>
        <name>NAD(+)</name>
        <dbReference type="ChEBI" id="CHEBI:57540"/>
    </ligand>
</feature>
<feature type="binding site" evidence="15">
    <location>
        <position position="167"/>
    </location>
    <ligand>
        <name>NAD(+)</name>
        <dbReference type="ChEBI" id="CHEBI:57540"/>
    </ligand>
</feature>
<dbReference type="SMART" id="SM00292">
    <property type="entry name" value="BRCT"/>
    <property type="match status" value="1"/>
</dbReference>
<feature type="binding site" evidence="15">
    <location>
        <position position="404"/>
    </location>
    <ligand>
        <name>Zn(2+)</name>
        <dbReference type="ChEBI" id="CHEBI:29105"/>
    </ligand>
</feature>
<dbReference type="InterPro" id="IPR003583">
    <property type="entry name" value="Hlx-hairpin-Hlx_DNA-bd_motif"/>
</dbReference>
<feature type="binding site" evidence="15">
    <location>
        <position position="132"/>
    </location>
    <ligand>
        <name>NAD(+)</name>
        <dbReference type="ChEBI" id="CHEBI:57540"/>
    </ligand>
</feature>
<dbReference type="Pfam" id="PF00533">
    <property type="entry name" value="BRCT"/>
    <property type="match status" value="1"/>
</dbReference>
<dbReference type="Pfam" id="PF14520">
    <property type="entry name" value="HHH_5"/>
    <property type="match status" value="1"/>
</dbReference>
<evidence type="ECO:0000313" key="17">
    <source>
        <dbReference type="EMBL" id="HBK54512.1"/>
    </source>
</evidence>
<comment type="cofactor">
    <cofactor evidence="15">
        <name>Mg(2+)</name>
        <dbReference type="ChEBI" id="CHEBI:18420"/>
    </cofactor>
    <cofactor evidence="15">
        <name>Mn(2+)</name>
        <dbReference type="ChEBI" id="CHEBI:29035"/>
    </cofactor>
</comment>
<dbReference type="EMBL" id="DNZF01000246">
    <property type="protein sequence ID" value="HBK54512.1"/>
    <property type="molecule type" value="Genomic_DNA"/>
</dbReference>
<dbReference type="GO" id="GO:0005829">
    <property type="term" value="C:cytosol"/>
    <property type="evidence" value="ECO:0007669"/>
    <property type="project" value="TreeGrafter"/>
</dbReference>
<dbReference type="FunFam" id="3.30.470.30:FF:000001">
    <property type="entry name" value="DNA ligase"/>
    <property type="match status" value="1"/>
</dbReference>
<reference evidence="17 18" key="1">
    <citation type="journal article" date="2018" name="Nat. Biotechnol.">
        <title>A standardized bacterial taxonomy based on genome phylogeny substantially revises the tree of life.</title>
        <authorList>
            <person name="Parks D.H."/>
            <person name="Chuvochina M."/>
            <person name="Waite D.W."/>
            <person name="Rinke C."/>
            <person name="Skarshewski A."/>
            <person name="Chaumeil P.A."/>
            <person name="Hugenholtz P."/>
        </authorList>
    </citation>
    <scope>NUCLEOTIDE SEQUENCE [LARGE SCALE GENOMIC DNA]</scope>
    <source>
        <strain evidence="17">UBA10948</strain>
    </source>
</reference>
<dbReference type="InterPro" id="IPR013839">
    <property type="entry name" value="DNAligase_adenylation"/>
</dbReference>
<dbReference type="Gene3D" id="3.30.470.30">
    <property type="entry name" value="DNA ligase/mRNA capping enzyme"/>
    <property type="match status" value="1"/>
</dbReference>
<dbReference type="NCBIfam" id="NF005932">
    <property type="entry name" value="PRK07956.1"/>
    <property type="match status" value="1"/>
</dbReference>
<dbReference type="Pfam" id="PF01653">
    <property type="entry name" value="DNA_ligase_aden"/>
    <property type="match status" value="1"/>
</dbReference>
<dbReference type="InterPro" id="IPR001679">
    <property type="entry name" value="DNA_ligase"/>
</dbReference>
<dbReference type="FunFam" id="3.40.50.10190:FF:000054">
    <property type="entry name" value="DNA ligase"/>
    <property type="match status" value="1"/>
</dbReference>
<dbReference type="Gene3D" id="3.40.50.10190">
    <property type="entry name" value="BRCT domain"/>
    <property type="match status" value="1"/>
</dbReference>
<dbReference type="InterPro" id="IPR001357">
    <property type="entry name" value="BRCT_dom"/>
</dbReference>
<keyword evidence="6 15" id="KW-0479">Metal-binding</keyword>
<feature type="binding site" evidence="15">
    <location>
        <position position="283"/>
    </location>
    <ligand>
        <name>NAD(+)</name>
        <dbReference type="ChEBI" id="CHEBI:57540"/>
    </ligand>
</feature>
<dbReference type="Gene3D" id="1.10.287.610">
    <property type="entry name" value="Helix hairpin bin"/>
    <property type="match status" value="1"/>
</dbReference>
<comment type="similarity">
    <text evidence="14 15">Belongs to the NAD-dependent DNA ligase family. LigA subfamily.</text>
</comment>
<evidence type="ECO:0000256" key="6">
    <source>
        <dbReference type="ARBA" id="ARBA00022723"/>
    </source>
</evidence>
<dbReference type="GO" id="GO:0006260">
    <property type="term" value="P:DNA replication"/>
    <property type="evidence" value="ECO:0007669"/>
    <property type="project" value="UniProtKB-KW"/>
</dbReference>
<dbReference type="Pfam" id="PF03120">
    <property type="entry name" value="OB_DNA_ligase"/>
    <property type="match status" value="1"/>
</dbReference>
<keyword evidence="11 15" id="KW-0234">DNA repair</keyword>
<dbReference type="GO" id="GO:0006281">
    <property type="term" value="P:DNA repair"/>
    <property type="evidence" value="ECO:0007669"/>
    <property type="project" value="UniProtKB-KW"/>
</dbReference>
<dbReference type="CDD" id="cd00114">
    <property type="entry name" value="LIGANc"/>
    <property type="match status" value="1"/>
</dbReference>
<dbReference type="PROSITE" id="PS50172">
    <property type="entry name" value="BRCT"/>
    <property type="match status" value="1"/>
</dbReference>
<dbReference type="SMART" id="SM00532">
    <property type="entry name" value="LIGANc"/>
    <property type="match status" value="1"/>
</dbReference>
<dbReference type="FunFam" id="1.10.150.20:FF:000007">
    <property type="entry name" value="DNA ligase"/>
    <property type="match status" value="1"/>
</dbReference>